<feature type="transmembrane region" description="Helical" evidence="1">
    <location>
        <begin position="349"/>
        <end position="367"/>
    </location>
</feature>
<feature type="transmembrane region" description="Helical" evidence="1">
    <location>
        <begin position="193"/>
        <end position="211"/>
    </location>
</feature>
<feature type="transmembrane region" description="Helical" evidence="1">
    <location>
        <begin position="152"/>
        <end position="172"/>
    </location>
</feature>
<feature type="transmembrane region" description="Helical" evidence="1">
    <location>
        <begin position="62"/>
        <end position="81"/>
    </location>
</feature>
<dbReference type="InterPro" id="IPR011701">
    <property type="entry name" value="MFS"/>
</dbReference>
<evidence type="ECO:0000313" key="3">
    <source>
        <dbReference type="EMBL" id="SUZ83557.1"/>
    </source>
</evidence>
<evidence type="ECO:0000256" key="1">
    <source>
        <dbReference type="SAM" id="Phobius"/>
    </source>
</evidence>
<dbReference type="CDD" id="cd17478">
    <property type="entry name" value="MFS_FsR"/>
    <property type="match status" value="1"/>
</dbReference>
<dbReference type="GO" id="GO:0022857">
    <property type="term" value="F:transmembrane transporter activity"/>
    <property type="evidence" value="ECO:0007669"/>
    <property type="project" value="InterPro"/>
</dbReference>
<dbReference type="InterPro" id="IPR020846">
    <property type="entry name" value="MFS_dom"/>
</dbReference>
<feature type="transmembrane region" description="Helical" evidence="1">
    <location>
        <begin position="286"/>
        <end position="309"/>
    </location>
</feature>
<feature type="transmembrane region" description="Helical" evidence="1">
    <location>
        <begin position="87"/>
        <end position="110"/>
    </location>
</feature>
<feature type="transmembrane region" description="Helical" evidence="1">
    <location>
        <begin position="122"/>
        <end position="146"/>
    </location>
</feature>
<protein>
    <recommendedName>
        <fullName evidence="2">Major facilitator superfamily (MFS) profile domain-containing protein</fullName>
    </recommendedName>
</protein>
<feature type="transmembrane region" description="Helical" evidence="1">
    <location>
        <begin position="316"/>
        <end position="343"/>
    </location>
</feature>
<proteinExistence type="predicted"/>
<keyword evidence="1" id="KW-0812">Transmembrane</keyword>
<dbReference type="EMBL" id="UINC01001556">
    <property type="protein sequence ID" value="SUZ83557.1"/>
    <property type="molecule type" value="Genomic_DNA"/>
</dbReference>
<dbReference type="PANTHER" id="PTHR43129:SF1">
    <property type="entry name" value="FOSMIDOMYCIN RESISTANCE PROTEIN"/>
    <property type="match status" value="1"/>
</dbReference>
<gene>
    <name evidence="3" type="ORF">METZ01_LOCUS36411</name>
</gene>
<dbReference type="SUPFAM" id="SSF103473">
    <property type="entry name" value="MFS general substrate transporter"/>
    <property type="match status" value="1"/>
</dbReference>
<dbReference type="Pfam" id="PF07690">
    <property type="entry name" value="MFS_1"/>
    <property type="match status" value="1"/>
</dbReference>
<organism evidence="3">
    <name type="scientific">marine metagenome</name>
    <dbReference type="NCBI Taxonomy" id="408172"/>
    <lineage>
        <taxon>unclassified sequences</taxon>
        <taxon>metagenomes</taxon>
        <taxon>ecological metagenomes</taxon>
    </lineage>
</organism>
<reference evidence="3" key="1">
    <citation type="submission" date="2018-05" db="EMBL/GenBank/DDBJ databases">
        <authorList>
            <person name="Lanie J.A."/>
            <person name="Ng W.-L."/>
            <person name="Kazmierczak K.M."/>
            <person name="Andrzejewski T.M."/>
            <person name="Davidsen T.M."/>
            <person name="Wayne K.J."/>
            <person name="Tettelin H."/>
            <person name="Glass J.I."/>
            <person name="Rusch D."/>
            <person name="Podicherti R."/>
            <person name="Tsui H.-C.T."/>
            <person name="Winkler M.E."/>
        </authorList>
    </citation>
    <scope>NUCLEOTIDE SEQUENCE</scope>
</reference>
<dbReference type="AlphaFoldDB" id="A0A381R112"/>
<name>A0A381R112_9ZZZZ</name>
<evidence type="ECO:0000259" key="2">
    <source>
        <dbReference type="PROSITE" id="PS50850"/>
    </source>
</evidence>
<keyword evidence="1" id="KW-0472">Membrane</keyword>
<dbReference type="InterPro" id="IPR036259">
    <property type="entry name" value="MFS_trans_sf"/>
</dbReference>
<feature type="domain" description="Major facilitator superfamily (MFS) profile" evidence="2">
    <location>
        <begin position="1"/>
        <end position="372"/>
    </location>
</feature>
<dbReference type="Gene3D" id="1.20.1250.20">
    <property type="entry name" value="MFS general substrate transporter like domains"/>
    <property type="match status" value="1"/>
</dbReference>
<accession>A0A381R112</accession>
<dbReference type="PROSITE" id="PS50850">
    <property type="entry name" value="MFS"/>
    <property type="match status" value="1"/>
</dbReference>
<keyword evidence="1" id="KW-1133">Transmembrane helix</keyword>
<dbReference type="PANTHER" id="PTHR43129">
    <property type="entry name" value="FOSMIDOMYCIN RESISTANCE PROTEIN"/>
    <property type="match status" value="1"/>
</dbReference>
<feature type="transmembrane region" description="Helical" evidence="1">
    <location>
        <begin position="260"/>
        <end position="280"/>
    </location>
</feature>
<feature type="transmembrane region" description="Helical" evidence="1">
    <location>
        <begin position="231"/>
        <end position="253"/>
    </location>
</feature>
<feature type="transmembrane region" description="Helical" evidence="1">
    <location>
        <begin position="26"/>
        <end position="50"/>
    </location>
</feature>
<sequence length="382" mass="38948">MSCAHGLNDAYASFVPPLLPRIMDDLGLSIAMAATLAVSFSIASALPQPLFGYLADRKGRRILAVAGPLISGVFVASIGFAGSFWMLVLLLTLGGLGSAAFHPPGASYAVRISEGKGGGARYSIFSFGGSVGFAVGPLAAVGLVQWRGMEGLWLAMLPVVILMPIFFFGLPSGRAEVAQKSAPPSLRMVLKNLAGPLGLIFGISATMAFVQRTFLTMEPIIVAHSGGSETLGAVALSVYLGAQAFGTVAGGLLADRVNRASLLVHLCFWALPAHLLAIWLGPQTGLGLVATGVAGFLAMATLPPIVVMAQEMIPGAAAVSSGIVMGLAWATGSIGVLGTGVLADSIGPQLATLVSMPIILIAILLSLHPALRQGRVDSAAGI</sequence>
<dbReference type="GO" id="GO:0005886">
    <property type="term" value="C:plasma membrane"/>
    <property type="evidence" value="ECO:0007669"/>
    <property type="project" value="TreeGrafter"/>
</dbReference>